<keyword evidence="2" id="KW-1185">Reference proteome</keyword>
<dbReference type="OMA" id="KEEKSWC"/>
<accession>A0A0E0HB39</accession>
<reference evidence="1" key="1">
    <citation type="submission" date="2015-04" db="UniProtKB">
        <authorList>
            <consortium name="EnsemblPlants"/>
        </authorList>
    </citation>
    <scope>IDENTIFICATION</scope>
    <source>
        <strain evidence="1">SL10</strain>
    </source>
</reference>
<evidence type="ECO:0000313" key="2">
    <source>
        <dbReference type="Proteomes" id="UP000006591"/>
    </source>
</evidence>
<dbReference type="Proteomes" id="UP000006591">
    <property type="component" value="Chromosome 5"/>
</dbReference>
<sequence length="79" mass="8774">MRLHASSVIVPKKKKEEKSWCGAGCRGYFSPSIPTSSSTPRELARRLRVPIHPGERAGAPSFVQLLLRPHPSCSFQEKC</sequence>
<dbReference type="EnsemblPlants" id="ONIVA05G07960.1">
    <property type="protein sequence ID" value="ONIVA05G07960.1"/>
    <property type="gene ID" value="ONIVA05G07960"/>
</dbReference>
<proteinExistence type="predicted"/>
<name>A0A0E0HB39_ORYNI</name>
<dbReference type="AlphaFoldDB" id="A0A0E0HB39"/>
<protein>
    <submittedName>
        <fullName evidence="1">Uncharacterized protein</fullName>
    </submittedName>
</protein>
<reference evidence="1" key="2">
    <citation type="submission" date="2018-04" db="EMBL/GenBank/DDBJ databases">
        <title>OnivRS2 (Oryza nivara Reference Sequence Version 2).</title>
        <authorList>
            <person name="Zhang J."/>
            <person name="Kudrna D."/>
            <person name="Lee S."/>
            <person name="Talag J."/>
            <person name="Rajasekar S."/>
            <person name="Welchert J."/>
            <person name="Hsing Y.-I."/>
            <person name="Wing R.A."/>
        </authorList>
    </citation>
    <scope>NUCLEOTIDE SEQUENCE [LARGE SCALE GENOMIC DNA]</scope>
    <source>
        <strain evidence="1">SL10</strain>
    </source>
</reference>
<dbReference type="Gramene" id="ONIVA05G07960.1">
    <property type="protein sequence ID" value="ONIVA05G07960.1"/>
    <property type="gene ID" value="ONIVA05G07960"/>
</dbReference>
<evidence type="ECO:0000313" key="1">
    <source>
        <dbReference type="EnsemblPlants" id="ONIVA05G07960.1"/>
    </source>
</evidence>
<organism evidence="1">
    <name type="scientific">Oryza nivara</name>
    <name type="common">Indian wild rice</name>
    <name type="synonym">Oryza sativa f. spontanea</name>
    <dbReference type="NCBI Taxonomy" id="4536"/>
    <lineage>
        <taxon>Eukaryota</taxon>
        <taxon>Viridiplantae</taxon>
        <taxon>Streptophyta</taxon>
        <taxon>Embryophyta</taxon>
        <taxon>Tracheophyta</taxon>
        <taxon>Spermatophyta</taxon>
        <taxon>Magnoliopsida</taxon>
        <taxon>Liliopsida</taxon>
        <taxon>Poales</taxon>
        <taxon>Poaceae</taxon>
        <taxon>BOP clade</taxon>
        <taxon>Oryzoideae</taxon>
        <taxon>Oryzeae</taxon>
        <taxon>Oryzinae</taxon>
        <taxon>Oryza</taxon>
    </lineage>
</organism>
<dbReference type="HOGENOM" id="CLU_2610160_0_0_1"/>